<protein>
    <recommendedName>
        <fullName evidence="4">Lipoprotein</fullName>
    </recommendedName>
</protein>
<accession>A4JU01</accession>
<evidence type="ECO:0000256" key="1">
    <source>
        <dbReference type="SAM" id="SignalP"/>
    </source>
</evidence>
<dbReference type="Proteomes" id="UP000002287">
    <property type="component" value="Plasmid pBVIE01"/>
</dbReference>
<gene>
    <name evidence="2" type="ordered locus">Bcep1808_6867</name>
</gene>
<reference evidence="2 3" key="1">
    <citation type="submission" date="2007-03" db="EMBL/GenBank/DDBJ databases">
        <title>Complete sequence of plasmid pBVIE01 of Burkholderia vietnamiensis G4.</title>
        <authorList>
            <consortium name="US DOE Joint Genome Institute"/>
            <person name="Copeland A."/>
            <person name="Lucas S."/>
            <person name="Lapidus A."/>
            <person name="Barry K."/>
            <person name="Detter J.C."/>
            <person name="Glavina del Rio T."/>
            <person name="Hammon N."/>
            <person name="Israni S."/>
            <person name="Dalin E."/>
            <person name="Tice H."/>
            <person name="Pitluck S."/>
            <person name="Chain P."/>
            <person name="Malfatti S."/>
            <person name="Shin M."/>
            <person name="Vergez L."/>
            <person name="Schmutz J."/>
            <person name="Larimer F."/>
            <person name="Land M."/>
            <person name="Hauser L."/>
            <person name="Kyrpides N."/>
            <person name="Tiedje J."/>
            <person name="Richardson P."/>
        </authorList>
    </citation>
    <scope>NUCLEOTIDE SEQUENCE [LARGE SCALE GENOMIC DNA]</scope>
    <source>
        <strain evidence="3">G4 / LMG 22486</strain>
        <plasmid evidence="2 3">pBVIE01</plasmid>
    </source>
</reference>
<organism evidence="2 3">
    <name type="scientific">Burkholderia vietnamiensis (strain G4 / LMG 22486)</name>
    <name type="common">Burkholderia cepacia (strain R1808)</name>
    <dbReference type="NCBI Taxonomy" id="269482"/>
    <lineage>
        <taxon>Bacteria</taxon>
        <taxon>Pseudomonadati</taxon>
        <taxon>Pseudomonadota</taxon>
        <taxon>Betaproteobacteria</taxon>
        <taxon>Burkholderiales</taxon>
        <taxon>Burkholderiaceae</taxon>
        <taxon>Burkholderia</taxon>
        <taxon>Burkholderia cepacia complex</taxon>
    </lineage>
</organism>
<dbReference type="HOGENOM" id="CLU_2354370_0_0_4"/>
<evidence type="ECO:0008006" key="4">
    <source>
        <dbReference type="Google" id="ProtNLM"/>
    </source>
</evidence>
<dbReference type="KEGG" id="bvi:Bcep1808_6867"/>
<geneLocation type="plasmid" evidence="2 3">
    <name>pBVIE01</name>
</geneLocation>
<dbReference type="AlphaFoldDB" id="A4JU01"/>
<feature type="signal peptide" evidence="1">
    <location>
        <begin position="1"/>
        <end position="21"/>
    </location>
</feature>
<keyword evidence="1" id="KW-0732">Signal</keyword>
<keyword evidence="2" id="KW-0614">Plasmid</keyword>
<evidence type="ECO:0000313" key="3">
    <source>
        <dbReference type="Proteomes" id="UP000002287"/>
    </source>
</evidence>
<dbReference type="PROSITE" id="PS51257">
    <property type="entry name" value="PROKAR_LIPOPROTEIN"/>
    <property type="match status" value="1"/>
</dbReference>
<sequence length="96" mass="10316">MKRFSMVLIVPVLLSACGEHAQPGSSLAARYAAAEFVGKTYNVDPVRVKDEPVIVGDTANVITEFDGGTCRLELGKQVDANQYGWLAKKIACDKTA</sequence>
<proteinExistence type="predicted"/>
<dbReference type="EMBL" id="CP000617">
    <property type="protein sequence ID" value="ABO59754.1"/>
    <property type="molecule type" value="Genomic_DNA"/>
</dbReference>
<name>A4JU01_BURVG</name>
<feature type="chain" id="PRO_5002671167" description="Lipoprotein" evidence="1">
    <location>
        <begin position="22"/>
        <end position="96"/>
    </location>
</feature>
<evidence type="ECO:0000313" key="2">
    <source>
        <dbReference type="EMBL" id="ABO59754.1"/>
    </source>
</evidence>